<protein>
    <submittedName>
        <fullName evidence="1">Uncharacterized protein</fullName>
    </submittedName>
</protein>
<dbReference type="Proteomes" id="UP000596095">
    <property type="component" value="Chromosome"/>
</dbReference>
<gene>
    <name evidence="1" type="ORF">JJL50_15195</name>
</gene>
<dbReference type="EMBL" id="CP067993">
    <property type="protein sequence ID" value="QQQ41290.1"/>
    <property type="molecule type" value="Genomic_DNA"/>
</dbReference>
<dbReference type="RefSeq" id="WP_201116950.1">
    <property type="nucleotide sequence ID" value="NZ_CP067993.1"/>
</dbReference>
<dbReference type="AlphaFoldDB" id="A0ABD7C0V9"/>
<proteinExistence type="predicted"/>
<organism evidence="1 2">
    <name type="scientific">Stenotrophomonas maltophilia</name>
    <name type="common">Pseudomonas maltophilia</name>
    <name type="synonym">Xanthomonas maltophilia</name>
    <dbReference type="NCBI Taxonomy" id="40324"/>
    <lineage>
        <taxon>Bacteria</taxon>
        <taxon>Pseudomonadati</taxon>
        <taxon>Pseudomonadota</taxon>
        <taxon>Gammaproteobacteria</taxon>
        <taxon>Lysobacterales</taxon>
        <taxon>Lysobacteraceae</taxon>
        <taxon>Stenotrophomonas</taxon>
        <taxon>Stenotrophomonas maltophilia group</taxon>
    </lineage>
</organism>
<evidence type="ECO:0000313" key="2">
    <source>
        <dbReference type="Proteomes" id="UP000596095"/>
    </source>
</evidence>
<reference evidence="1 2" key="1">
    <citation type="submission" date="2021-01" db="EMBL/GenBank/DDBJ databases">
        <title>Genome Characterization of a novel Stenotrophomonas isolate with high keratinase activity.</title>
        <authorList>
            <person name="Cao Z.-J."/>
        </authorList>
    </citation>
    <scope>NUCLEOTIDE SEQUENCE [LARGE SCALE GENOMIC DNA]</scope>
    <source>
        <strain evidence="1 2">DHHJ</strain>
    </source>
</reference>
<evidence type="ECO:0000313" key="1">
    <source>
        <dbReference type="EMBL" id="QQQ41290.1"/>
    </source>
</evidence>
<sequence>MNLAALMAEYRRRADDEVAPFFAEGTTLIGYANEAVREACVRARLLFDDAPRPGVTTYDVQPGQERVELGELVHWIEAASFIRADGREFELDLTGLDWIREHPDWRRKSASRPKVLADDGRDRLRMWPTPSGEGTLQLAVYRFPLKEMAADDDTPEIRTIHHAGLVDWMLYRQWSRPEADAEDQQKAGLALAQFERTFGTRDTADVMRKHRERKRVTTTYGGIR</sequence>
<dbReference type="Pfam" id="PF24175">
    <property type="entry name" value="SU10_adaptor"/>
    <property type="match status" value="1"/>
</dbReference>
<name>A0ABD7C0V9_STEMA</name>
<accession>A0ABD7C0V9</accession>
<dbReference type="InterPro" id="IPR056209">
    <property type="entry name" value="SU10_adaptor"/>
</dbReference>